<dbReference type="SMART" id="SM01040">
    <property type="entry name" value="Bro-N"/>
    <property type="match status" value="1"/>
</dbReference>
<protein>
    <submittedName>
        <fullName evidence="2">BRO family, N-terminal domain protein</fullName>
    </submittedName>
</protein>
<gene>
    <name evidence="2" type="ORF">CLOSTHATH_02135</name>
</gene>
<evidence type="ECO:0000313" key="3">
    <source>
        <dbReference type="Proteomes" id="UP000004968"/>
    </source>
</evidence>
<dbReference type="InterPro" id="IPR003497">
    <property type="entry name" value="BRO_N_domain"/>
</dbReference>
<dbReference type="Proteomes" id="UP000004968">
    <property type="component" value="Unassembled WGS sequence"/>
</dbReference>
<accession>D3AEV1</accession>
<dbReference type="GeneID" id="93146968"/>
<comment type="caution">
    <text evidence="2">The sequence shown here is derived from an EMBL/GenBank/DDBJ whole genome shotgun (WGS) entry which is preliminary data.</text>
</comment>
<evidence type="ECO:0000259" key="1">
    <source>
        <dbReference type="PROSITE" id="PS51750"/>
    </source>
</evidence>
<feature type="domain" description="Bro-N" evidence="1">
    <location>
        <begin position="4"/>
        <end position="110"/>
    </location>
</feature>
<evidence type="ECO:0000313" key="2">
    <source>
        <dbReference type="EMBL" id="EFC99609.1"/>
    </source>
</evidence>
<dbReference type="HOGENOM" id="CLU_1746451_0_0_9"/>
<reference evidence="2 3" key="1">
    <citation type="submission" date="2010-01" db="EMBL/GenBank/DDBJ databases">
        <authorList>
            <person name="Weinstock G."/>
            <person name="Sodergren E."/>
            <person name="Clifton S."/>
            <person name="Fulton L."/>
            <person name="Fulton B."/>
            <person name="Courtney L."/>
            <person name="Fronick C."/>
            <person name="Harrison M."/>
            <person name="Strong C."/>
            <person name="Farmer C."/>
            <person name="Delahaunty K."/>
            <person name="Markovic C."/>
            <person name="Hall O."/>
            <person name="Minx P."/>
            <person name="Tomlinson C."/>
            <person name="Mitreva M."/>
            <person name="Nelson J."/>
            <person name="Hou S."/>
            <person name="Wollam A."/>
            <person name="Pepin K.H."/>
            <person name="Johnson M."/>
            <person name="Bhonagiri V."/>
            <person name="Nash W.E."/>
            <person name="Warren W."/>
            <person name="Chinwalla A."/>
            <person name="Mardis E.R."/>
            <person name="Wilson R.K."/>
        </authorList>
    </citation>
    <scope>NUCLEOTIDE SEQUENCE [LARGE SCALE GENOMIC DNA]</scope>
    <source>
        <strain evidence="2 3">DSM 13479</strain>
    </source>
</reference>
<dbReference type="EMBL" id="ACIO01000160">
    <property type="protein sequence ID" value="EFC99609.1"/>
    <property type="molecule type" value="Genomic_DNA"/>
</dbReference>
<name>D3AEV1_9FIRM</name>
<proteinExistence type="predicted"/>
<dbReference type="Pfam" id="PF02498">
    <property type="entry name" value="Bro-N"/>
    <property type="match status" value="1"/>
</dbReference>
<sequence>MSKEIKIAGSISFGGKRLNVYGDLDAPLFKAKDISHAIGYSSGNEWRMLEMCEEDEKLKLPLVVAGQRRSVNFVTENGLYNILAQSRMEIARSWRRVVHDELINMRKEKGRNIAEQFEEWDHAMDNIYFDEETGQLMQSVTVPGGDVIQIPYEKEEE</sequence>
<organism evidence="2 3">
    <name type="scientific">Hungatella hathewayi DSM 13479</name>
    <dbReference type="NCBI Taxonomy" id="566550"/>
    <lineage>
        <taxon>Bacteria</taxon>
        <taxon>Bacillati</taxon>
        <taxon>Bacillota</taxon>
        <taxon>Clostridia</taxon>
        <taxon>Lachnospirales</taxon>
        <taxon>Lachnospiraceae</taxon>
        <taxon>Hungatella</taxon>
    </lineage>
</organism>
<dbReference type="PROSITE" id="PS51750">
    <property type="entry name" value="BRO_N"/>
    <property type="match status" value="1"/>
</dbReference>
<dbReference type="RefSeq" id="WP_003500550.1">
    <property type="nucleotide sequence ID" value="NZ_GG667635.1"/>
</dbReference>
<dbReference type="AlphaFoldDB" id="D3AEV1"/>